<reference evidence="3" key="1">
    <citation type="submission" date="2017-02" db="UniProtKB">
        <authorList>
            <consortium name="WormBaseParasite"/>
        </authorList>
    </citation>
    <scope>IDENTIFICATION</scope>
</reference>
<sequence length="148" mass="16363">MIGLVSAGFVTEKAAFVCLGKMEEEGEGRRCEGAVRAHFLSNSEWLFGMLTSSRCFLYEADHYLFRCVNILELESSTWRNQNKGPKQMGLIGVVPLSLEIKQISAVNGENHTNETSSTVIRHNANSSAAIFAAKNLRLIKGRTVDPSR</sequence>
<evidence type="ECO:0000313" key="1">
    <source>
        <dbReference type="EMBL" id="VDO62784.1"/>
    </source>
</evidence>
<name>A0A0N4WYP4_HAEPC</name>
<dbReference type="Proteomes" id="UP000268014">
    <property type="component" value="Unassembled WGS sequence"/>
</dbReference>
<dbReference type="WBParaSite" id="HPLM_0001700601-mRNA-1">
    <property type="protein sequence ID" value="HPLM_0001700601-mRNA-1"/>
    <property type="gene ID" value="HPLM_0001700601"/>
</dbReference>
<protein>
    <submittedName>
        <fullName evidence="1 3">Uncharacterized protein</fullName>
    </submittedName>
</protein>
<accession>A0A0N4WYP4</accession>
<organism evidence="3">
    <name type="scientific">Haemonchus placei</name>
    <name type="common">Barber's pole worm</name>
    <dbReference type="NCBI Taxonomy" id="6290"/>
    <lineage>
        <taxon>Eukaryota</taxon>
        <taxon>Metazoa</taxon>
        <taxon>Ecdysozoa</taxon>
        <taxon>Nematoda</taxon>
        <taxon>Chromadorea</taxon>
        <taxon>Rhabditida</taxon>
        <taxon>Rhabditina</taxon>
        <taxon>Rhabditomorpha</taxon>
        <taxon>Strongyloidea</taxon>
        <taxon>Trichostrongylidae</taxon>
        <taxon>Haemonchus</taxon>
    </lineage>
</organism>
<dbReference type="EMBL" id="UZAF01019701">
    <property type="protein sequence ID" value="VDO62784.1"/>
    <property type="molecule type" value="Genomic_DNA"/>
</dbReference>
<reference evidence="1 2" key="2">
    <citation type="submission" date="2018-11" db="EMBL/GenBank/DDBJ databases">
        <authorList>
            <consortium name="Pathogen Informatics"/>
        </authorList>
    </citation>
    <scope>NUCLEOTIDE SEQUENCE [LARGE SCALE GENOMIC DNA]</scope>
    <source>
        <strain evidence="1 2">MHpl1</strain>
    </source>
</reference>
<proteinExistence type="predicted"/>
<evidence type="ECO:0000313" key="3">
    <source>
        <dbReference type="WBParaSite" id="HPLM_0001700601-mRNA-1"/>
    </source>
</evidence>
<evidence type="ECO:0000313" key="2">
    <source>
        <dbReference type="Proteomes" id="UP000268014"/>
    </source>
</evidence>
<gene>
    <name evidence="1" type="ORF">HPLM_LOCUS16998</name>
</gene>
<keyword evidence="2" id="KW-1185">Reference proteome</keyword>
<dbReference type="AlphaFoldDB" id="A0A0N4WYP4"/>